<accession>A0A1I5VUY8</accession>
<evidence type="ECO:0000256" key="1">
    <source>
        <dbReference type="SAM" id="SignalP"/>
    </source>
</evidence>
<evidence type="ECO:0000313" key="3">
    <source>
        <dbReference type="Proteomes" id="UP000199031"/>
    </source>
</evidence>
<dbReference type="AlphaFoldDB" id="A0A1I5VUY8"/>
<dbReference type="STRING" id="1465490.SAMN05444277_105180"/>
<feature type="chain" id="PRO_5011773946" evidence="1">
    <location>
        <begin position="27"/>
        <end position="426"/>
    </location>
</feature>
<feature type="signal peptide" evidence="1">
    <location>
        <begin position="1"/>
        <end position="26"/>
    </location>
</feature>
<dbReference type="Proteomes" id="UP000199031">
    <property type="component" value="Unassembled WGS sequence"/>
</dbReference>
<gene>
    <name evidence="2" type="ORF">SAMN05444277_105180</name>
</gene>
<sequence length="426" mass="48420">MRYCSFAFMKYCFLIAALLFSAAVSAQPPMPDDMVFSRVTTKDAKAARYRYLADTAIKQYLLDPLNDDNEGEWNDALWAMELLQYKDAFTRQKLGIAWNKAAQLSAYFQKNLLETTFSLYKTEFKTQALQLMQQTKSTAIFIRCAEYVLRADSVKGKQVVAALIKQKFPYDNSIGMRLLKSRIYAGKPQQRPPMYDIFDSSFLPGKTVIYSLQRSNRDYAGLVLIRKPDGTFLKDPAGGFFHTSQLARAITNYPFYITNGNTPQGILRFSGFDVSRLLYIGPTQNLQLQLPFEITASSFFADSNYIDSSWSLGLYASLLPASWKNYNNIYESFYAGQIGRNAIIMHGTTIDPQFYKDQTYYPQTPSLGCLCSFEDWNEDGYRTVSNQQKIVNAINDIGIGEGYVVVIDIDDKRSNVDISEVLPLLK</sequence>
<keyword evidence="1" id="KW-0732">Signal</keyword>
<organism evidence="2 3">
    <name type="scientific">Parafilimonas terrae</name>
    <dbReference type="NCBI Taxonomy" id="1465490"/>
    <lineage>
        <taxon>Bacteria</taxon>
        <taxon>Pseudomonadati</taxon>
        <taxon>Bacteroidota</taxon>
        <taxon>Chitinophagia</taxon>
        <taxon>Chitinophagales</taxon>
        <taxon>Chitinophagaceae</taxon>
        <taxon>Parafilimonas</taxon>
    </lineage>
</organism>
<protein>
    <submittedName>
        <fullName evidence="2">Uncharacterized protein</fullName>
    </submittedName>
</protein>
<evidence type="ECO:0000313" key="2">
    <source>
        <dbReference type="EMBL" id="SFQ10806.1"/>
    </source>
</evidence>
<keyword evidence="3" id="KW-1185">Reference proteome</keyword>
<dbReference type="EMBL" id="FOXQ01000005">
    <property type="protein sequence ID" value="SFQ10806.1"/>
    <property type="molecule type" value="Genomic_DNA"/>
</dbReference>
<name>A0A1I5VUY8_9BACT</name>
<proteinExistence type="predicted"/>
<reference evidence="2 3" key="1">
    <citation type="submission" date="2016-10" db="EMBL/GenBank/DDBJ databases">
        <authorList>
            <person name="de Groot N.N."/>
        </authorList>
    </citation>
    <scope>NUCLEOTIDE SEQUENCE [LARGE SCALE GENOMIC DNA]</scope>
    <source>
        <strain evidence="2 3">DSM 28286</strain>
    </source>
</reference>